<comment type="catalytic activity">
    <reaction evidence="18">
        <text>N(6)-methyl-ATP + H2O = N(6)-methyl-AMP + diphosphate + H(+)</text>
        <dbReference type="Rhea" id="RHEA:67608"/>
        <dbReference type="ChEBI" id="CHEBI:15377"/>
        <dbReference type="ChEBI" id="CHEBI:15378"/>
        <dbReference type="ChEBI" id="CHEBI:33019"/>
        <dbReference type="ChEBI" id="CHEBI:144842"/>
        <dbReference type="ChEBI" id="CHEBI:172873"/>
    </reaction>
    <physiologicalReaction direction="left-to-right" evidence="18">
        <dbReference type="Rhea" id="RHEA:67609"/>
    </physiologicalReaction>
</comment>
<evidence type="ECO:0000256" key="13">
    <source>
        <dbReference type="ARBA" id="ARBA00029673"/>
    </source>
</evidence>
<evidence type="ECO:0000256" key="18">
    <source>
        <dbReference type="ARBA" id="ARBA00048002"/>
    </source>
</evidence>
<dbReference type="Pfam" id="PF00293">
    <property type="entry name" value="NUDIX"/>
    <property type="match status" value="1"/>
</dbReference>
<sequence>MRPTTLCFPINAAGEFLLGRKKRGFGVAKWNGFGGKLEAGETFRQCAVRELREESGLVAKEADLELVAFLDFRFDTHAELDHIGYVYLVHTWQGTPAPTEEMEPRWFSAATLPYEDMWSGDRLWIPMLQARRKISGTIVFAADKESLKYTEFTDVADLTESDSLTAF</sequence>
<evidence type="ECO:0000256" key="3">
    <source>
        <dbReference type="ARBA" id="ARBA00011245"/>
    </source>
</evidence>
<dbReference type="SUPFAM" id="SSF55811">
    <property type="entry name" value="Nudix"/>
    <property type="match status" value="1"/>
</dbReference>
<dbReference type="Proteomes" id="UP000606870">
    <property type="component" value="Unassembled WGS sequence"/>
</dbReference>
<evidence type="ECO:0000256" key="6">
    <source>
        <dbReference type="ARBA" id="ARBA00022842"/>
    </source>
</evidence>
<dbReference type="Gene3D" id="3.90.79.10">
    <property type="entry name" value="Nucleoside Triphosphate Pyrophosphohydrolase"/>
    <property type="match status" value="1"/>
</dbReference>
<dbReference type="PROSITE" id="PS51462">
    <property type="entry name" value="NUDIX"/>
    <property type="match status" value="1"/>
</dbReference>
<dbReference type="PANTHER" id="PTHR43758">
    <property type="entry name" value="7,8-DIHYDRO-8-OXOGUANINE TRIPHOSPHATASE"/>
    <property type="match status" value="1"/>
</dbReference>
<dbReference type="InterPro" id="IPR020084">
    <property type="entry name" value="NUDIX_hydrolase_CS"/>
</dbReference>
<evidence type="ECO:0000259" key="22">
    <source>
        <dbReference type="PROSITE" id="PS51462"/>
    </source>
</evidence>
<evidence type="ECO:0000256" key="1">
    <source>
        <dbReference type="ARBA" id="ARBA00001946"/>
    </source>
</evidence>
<evidence type="ECO:0000256" key="9">
    <source>
        <dbReference type="ARBA" id="ARBA00024486"/>
    </source>
</evidence>
<dbReference type="InterPro" id="IPR000086">
    <property type="entry name" value="NUDIX_hydrolase_dom"/>
</dbReference>
<evidence type="ECO:0000256" key="12">
    <source>
        <dbReference type="ARBA" id="ARBA00026218"/>
    </source>
</evidence>
<comment type="caution">
    <text evidence="23">The sequence shown here is derived from an EMBL/GenBank/DDBJ whole genome shotgun (WGS) entry which is preliminary data.</text>
</comment>
<evidence type="ECO:0000256" key="21">
    <source>
        <dbReference type="ARBA" id="ARBA00053094"/>
    </source>
</evidence>
<feature type="domain" description="Nudix hydrolase" evidence="22">
    <location>
        <begin position="1"/>
        <end position="130"/>
    </location>
</feature>
<keyword evidence="24" id="KW-1185">Reference proteome</keyword>
<evidence type="ECO:0000313" key="24">
    <source>
        <dbReference type="Proteomes" id="UP000606870"/>
    </source>
</evidence>
<comment type="catalytic activity">
    <reaction evidence="8">
        <text>2-oxo-dATP + H2O = 2-oxo-dAMP + diphosphate + H(+)</text>
        <dbReference type="Rhea" id="RHEA:31583"/>
        <dbReference type="ChEBI" id="CHEBI:15377"/>
        <dbReference type="ChEBI" id="CHEBI:15378"/>
        <dbReference type="ChEBI" id="CHEBI:33019"/>
        <dbReference type="ChEBI" id="CHEBI:63212"/>
        <dbReference type="ChEBI" id="CHEBI:77897"/>
        <dbReference type="EC" id="3.6.1.56"/>
    </reaction>
    <physiologicalReaction direction="left-to-right" evidence="8">
        <dbReference type="Rhea" id="RHEA:31584"/>
    </physiologicalReaction>
</comment>
<comment type="subunit">
    <text evidence="3">Monomer.</text>
</comment>
<dbReference type="CDD" id="cd03427">
    <property type="entry name" value="NUDIX_MTH1_Nudt1"/>
    <property type="match status" value="1"/>
</dbReference>
<comment type="catalytic activity">
    <reaction evidence="20">
        <text>N(6)-methyl-dATP + H2O = N(6)-methyl-dAMP + diphosphate + H(+)</text>
        <dbReference type="Rhea" id="RHEA:67604"/>
        <dbReference type="ChEBI" id="CHEBI:15377"/>
        <dbReference type="ChEBI" id="CHEBI:15378"/>
        <dbReference type="ChEBI" id="CHEBI:33019"/>
        <dbReference type="ChEBI" id="CHEBI:169976"/>
        <dbReference type="ChEBI" id="CHEBI:172872"/>
    </reaction>
    <physiologicalReaction direction="left-to-right" evidence="20">
        <dbReference type="Rhea" id="RHEA:67605"/>
    </physiologicalReaction>
</comment>
<evidence type="ECO:0000256" key="19">
    <source>
        <dbReference type="ARBA" id="ARBA00048894"/>
    </source>
</evidence>
<dbReference type="PRINTS" id="PR01403">
    <property type="entry name" value="8OXTPHPHTASE"/>
</dbReference>
<evidence type="ECO:0000256" key="7">
    <source>
        <dbReference type="ARBA" id="ARBA00024448"/>
    </source>
</evidence>
<dbReference type="EMBL" id="JACOGK010000020">
    <property type="protein sequence ID" value="MBC3537157.1"/>
    <property type="molecule type" value="Genomic_DNA"/>
</dbReference>
<proteinExistence type="inferred from homology"/>
<evidence type="ECO:0000256" key="17">
    <source>
        <dbReference type="ARBA" id="ARBA00032071"/>
    </source>
</evidence>
<reference evidence="23 24" key="1">
    <citation type="submission" date="2020-08" db="EMBL/GenBank/DDBJ databases">
        <authorList>
            <person name="Liu C."/>
            <person name="Sun Q."/>
        </authorList>
    </citation>
    <scope>NUCLEOTIDE SEQUENCE [LARGE SCALE GENOMIC DNA]</scope>
    <source>
        <strain evidence="23 24">NSJ-59</strain>
    </source>
</reference>
<evidence type="ECO:0000256" key="16">
    <source>
        <dbReference type="ARBA" id="ARBA00031927"/>
    </source>
</evidence>
<accession>A0ABR6VK80</accession>
<evidence type="ECO:0000256" key="14">
    <source>
        <dbReference type="ARBA" id="ARBA00030634"/>
    </source>
</evidence>
<comment type="catalytic activity">
    <reaction evidence="7">
        <text>8-oxo-dATP + H2O = 8-oxo-dAMP + diphosphate + H(+)</text>
        <dbReference type="Rhea" id="RHEA:65396"/>
        <dbReference type="ChEBI" id="CHEBI:15377"/>
        <dbReference type="ChEBI" id="CHEBI:15378"/>
        <dbReference type="ChEBI" id="CHEBI:33019"/>
        <dbReference type="ChEBI" id="CHEBI:71361"/>
        <dbReference type="ChEBI" id="CHEBI:172871"/>
    </reaction>
    <physiologicalReaction direction="left-to-right" evidence="7">
        <dbReference type="Rhea" id="RHEA:65397"/>
    </physiologicalReaction>
</comment>
<keyword evidence="5" id="KW-0378">Hydrolase</keyword>
<evidence type="ECO:0000256" key="5">
    <source>
        <dbReference type="ARBA" id="ARBA00022801"/>
    </source>
</evidence>
<organism evidence="23 24">
    <name type="scientific">Megasphaera hominis</name>
    <dbReference type="NCBI Taxonomy" id="159836"/>
    <lineage>
        <taxon>Bacteria</taxon>
        <taxon>Bacillati</taxon>
        <taxon>Bacillota</taxon>
        <taxon>Negativicutes</taxon>
        <taxon>Veillonellales</taxon>
        <taxon>Veillonellaceae</taxon>
        <taxon>Megasphaera</taxon>
    </lineage>
</organism>
<evidence type="ECO:0000313" key="23">
    <source>
        <dbReference type="EMBL" id="MBC3537157.1"/>
    </source>
</evidence>
<keyword evidence="6" id="KW-0460">Magnesium</keyword>
<name>A0ABR6VK80_9FIRM</name>
<keyword evidence="4" id="KW-0479">Metal-binding</keyword>
<comment type="similarity">
    <text evidence="2">Belongs to the Nudix hydrolase family.</text>
</comment>
<evidence type="ECO:0000256" key="8">
    <source>
        <dbReference type="ARBA" id="ARBA00024459"/>
    </source>
</evidence>
<comment type="catalytic activity">
    <reaction evidence="10">
        <text>2-oxo-ATP + H2O = 2-oxo-AMP + diphosphate + H(+)</text>
        <dbReference type="Rhea" id="RHEA:67392"/>
        <dbReference type="ChEBI" id="CHEBI:15377"/>
        <dbReference type="ChEBI" id="CHEBI:15378"/>
        <dbReference type="ChEBI" id="CHEBI:33019"/>
        <dbReference type="ChEBI" id="CHEBI:71395"/>
        <dbReference type="ChEBI" id="CHEBI:172878"/>
    </reaction>
    <physiologicalReaction direction="left-to-right" evidence="10">
        <dbReference type="Rhea" id="RHEA:67393"/>
    </physiologicalReaction>
</comment>
<evidence type="ECO:0000256" key="10">
    <source>
        <dbReference type="ARBA" id="ARBA00024596"/>
    </source>
</evidence>
<evidence type="ECO:0000256" key="4">
    <source>
        <dbReference type="ARBA" id="ARBA00022723"/>
    </source>
</evidence>
<dbReference type="PANTHER" id="PTHR43758:SF2">
    <property type="entry name" value="OXIDIZED PURINE NUCLEOSIDE TRIPHOSPHATE HYDROLASE"/>
    <property type="match status" value="1"/>
</dbReference>
<evidence type="ECO:0000256" key="15">
    <source>
        <dbReference type="ARBA" id="ARBA00030682"/>
    </source>
</evidence>
<comment type="catalytic activity">
    <reaction evidence="9">
        <text>8-oxo-dGTP + H2O = 8-oxo-dGMP + diphosphate + H(+)</text>
        <dbReference type="Rhea" id="RHEA:31575"/>
        <dbReference type="ChEBI" id="CHEBI:15377"/>
        <dbReference type="ChEBI" id="CHEBI:15378"/>
        <dbReference type="ChEBI" id="CHEBI:33019"/>
        <dbReference type="ChEBI" id="CHEBI:63224"/>
        <dbReference type="ChEBI" id="CHEBI:77896"/>
    </reaction>
    <physiologicalReaction direction="left-to-right" evidence="9">
        <dbReference type="Rhea" id="RHEA:31576"/>
    </physiologicalReaction>
</comment>
<dbReference type="RefSeq" id="WP_186503356.1">
    <property type="nucleotide sequence ID" value="NZ_JACOGK010000020.1"/>
</dbReference>
<evidence type="ECO:0000256" key="2">
    <source>
        <dbReference type="ARBA" id="ARBA00005582"/>
    </source>
</evidence>
<dbReference type="EC" id="3.6.1.56" evidence="11"/>
<comment type="catalytic activity">
    <reaction evidence="19">
        <text>O(6)-methyl-dGTP + H2O = O(6)-methyl-dGMP + diphosphate + H(+)</text>
        <dbReference type="Rhea" id="RHEA:67600"/>
        <dbReference type="ChEBI" id="CHEBI:15377"/>
        <dbReference type="ChEBI" id="CHEBI:15378"/>
        <dbReference type="ChEBI" id="CHEBI:33019"/>
        <dbReference type="ChEBI" id="CHEBI:169974"/>
        <dbReference type="ChEBI" id="CHEBI:169975"/>
    </reaction>
    <physiologicalReaction direction="left-to-right" evidence="19">
        <dbReference type="Rhea" id="RHEA:67601"/>
    </physiologicalReaction>
</comment>
<gene>
    <name evidence="23" type="ORF">H8J70_07820</name>
</gene>
<comment type="function">
    <text evidence="21">Oxidized purine nucleoside triphosphate hydrolase which is a prominent sanitizer of the oxidized nucleotide pool. Catalyzes the hydrolysis of 2-oxo-dATP (2-hydroxy-dATP) into 2-oxo-dAMP. Also has a significant hydrolase activity toward 2-oxo-ATP, 8-oxo-dGTP and 8-oxo-dATP. Through the hydrolysis of oxidized purine nucleoside triphosphates, prevents their incorporation into DNA and the subsequent transversions A:T to C:G and G:C to T:A. Also catalyzes the hydrolysis of methylated purine nucleoside triphosphate preventing their integration into DNA. Through this antimutagenic activity protects cells from oxidative stress.</text>
</comment>
<protein>
    <recommendedName>
        <fullName evidence="12">Oxidized purine nucleoside triphosphate hydrolase</fullName>
        <ecNumber evidence="11">3.6.1.56</ecNumber>
    </recommendedName>
    <alternativeName>
        <fullName evidence="16">2-hydroxy-dATP diphosphatase</fullName>
    </alternativeName>
    <alternativeName>
        <fullName evidence="15">7,8-dihydro-8-oxoguanine triphosphatase</fullName>
    </alternativeName>
    <alternativeName>
        <fullName evidence="14">8-oxo-dGTPase</fullName>
    </alternativeName>
    <alternativeName>
        <fullName evidence="17">Methylated purine nucleoside triphosphate hydrolase</fullName>
    </alternativeName>
    <alternativeName>
        <fullName evidence="13">Nucleoside diphosphate-linked moiety X motif 1</fullName>
    </alternativeName>
</protein>
<evidence type="ECO:0000256" key="20">
    <source>
        <dbReference type="ARBA" id="ARBA00049032"/>
    </source>
</evidence>
<comment type="cofactor">
    <cofactor evidence="1">
        <name>Mg(2+)</name>
        <dbReference type="ChEBI" id="CHEBI:18420"/>
    </cofactor>
</comment>
<dbReference type="InterPro" id="IPR003563">
    <property type="entry name" value="8ODP"/>
</dbReference>
<dbReference type="InterPro" id="IPR015797">
    <property type="entry name" value="NUDIX_hydrolase-like_dom_sf"/>
</dbReference>
<evidence type="ECO:0000256" key="11">
    <source>
        <dbReference type="ARBA" id="ARBA00026103"/>
    </source>
</evidence>
<dbReference type="PROSITE" id="PS00893">
    <property type="entry name" value="NUDIX_BOX"/>
    <property type="match status" value="1"/>
</dbReference>